<comment type="caution">
    <text evidence="1">The sequence shown here is derived from an EMBL/GenBank/DDBJ whole genome shotgun (WGS) entry which is preliminary data.</text>
</comment>
<dbReference type="RefSeq" id="WP_107662643.1">
    <property type="nucleotide sequence ID" value="NZ_PZKG01000011.1"/>
</dbReference>
<keyword evidence="2" id="KW-1185">Reference proteome</keyword>
<name>A0A2T4JYK5_9RHOB</name>
<dbReference type="NCBIfam" id="TIGR02215">
    <property type="entry name" value="phage_chp_gp8"/>
    <property type="match status" value="1"/>
</dbReference>
<dbReference type="AlphaFoldDB" id="A0A2T4JYK5"/>
<dbReference type="EMBL" id="PZKG01000011">
    <property type="protein sequence ID" value="PTE22999.1"/>
    <property type="molecule type" value="Genomic_DNA"/>
</dbReference>
<evidence type="ECO:0000313" key="2">
    <source>
        <dbReference type="Proteomes" id="UP000241010"/>
    </source>
</evidence>
<accession>A0A2T4JYK5</accession>
<gene>
    <name evidence="1" type="ORF">C5F48_04145</name>
</gene>
<dbReference type="Proteomes" id="UP000241010">
    <property type="component" value="Unassembled WGS sequence"/>
</dbReference>
<reference evidence="1 2" key="1">
    <citation type="submission" date="2018-03" db="EMBL/GenBank/DDBJ databases">
        <title>Cereibacter changlensis.</title>
        <authorList>
            <person name="Meyer T.E."/>
            <person name="Miller S."/>
            <person name="Lodha T."/>
            <person name="Gandham S."/>
            <person name="Chintalapati S."/>
            <person name="Chintalapati V.R."/>
        </authorList>
    </citation>
    <scope>NUCLEOTIDE SEQUENCE [LARGE SCALE GENOMIC DNA]</scope>
    <source>
        <strain evidence="1 2">JA139</strain>
    </source>
</reference>
<dbReference type="OrthoDB" id="8478788at2"/>
<sequence>MLIEQTTAPVAALPVQALKDHLRLGTGFADDGLQDGLMESYLRAALAAIEGRIGKALIARRFQLVLERWRSESGQALPVAPVSTVLSVTLVDAAGAAQVVPASGWRLAPDMHRPRLLPVGMLLPAVPSGGRVEVVFEAGFGAAWGAVPSDLAQAVLLLAAEYYEHRSDGGMRSAGLPFAVVTLIERWRTVRVLGGGQA</sequence>
<proteinExistence type="predicted"/>
<protein>
    <recommendedName>
        <fullName evidence="3">Phage gp6-like head-tail connector protein</fullName>
    </recommendedName>
</protein>
<evidence type="ECO:0000313" key="1">
    <source>
        <dbReference type="EMBL" id="PTE22999.1"/>
    </source>
</evidence>
<dbReference type="CDD" id="cd08054">
    <property type="entry name" value="gp6"/>
    <property type="match status" value="1"/>
</dbReference>
<organism evidence="1 2">
    <name type="scientific">Cereibacter changlensis JA139</name>
    <dbReference type="NCBI Taxonomy" id="1188249"/>
    <lineage>
        <taxon>Bacteria</taxon>
        <taxon>Pseudomonadati</taxon>
        <taxon>Pseudomonadota</taxon>
        <taxon>Alphaproteobacteria</taxon>
        <taxon>Rhodobacterales</taxon>
        <taxon>Paracoccaceae</taxon>
        <taxon>Cereibacter</taxon>
    </lineage>
</organism>
<evidence type="ECO:0008006" key="3">
    <source>
        <dbReference type="Google" id="ProtNLM"/>
    </source>
</evidence>
<dbReference type="InterPro" id="IPR011738">
    <property type="entry name" value="Phage_CHP"/>
</dbReference>
<dbReference type="Gene3D" id="1.10.3230.30">
    <property type="entry name" value="Phage gp6-like head-tail connector protein"/>
    <property type="match status" value="1"/>
</dbReference>